<organism evidence="11 12">
    <name type="scientific">Pachysolen tannophilus NRRL Y-2460</name>
    <dbReference type="NCBI Taxonomy" id="669874"/>
    <lineage>
        <taxon>Eukaryota</taxon>
        <taxon>Fungi</taxon>
        <taxon>Dikarya</taxon>
        <taxon>Ascomycota</taxon>
        <taxon>Saccharomycotina</taxon>
        <taxon>Pichiomycetes</taxon>
        <taxon>Pachysolenaceae</taxon>
        <taxon>Pachysolen</taxon>
    </lineage>
</organism>
<dbReference type="GO" id="GO:0005797">
    <property type="term" value="C:Golgi medial cisterna"/>
    <property type="evidence" value="ECO:0007669"/>
    <property type="project" value="EnsemblFungi"/>
</dbReference>
<dbReference type="InterPro" id="IPR000644">
    <property type="entry name" value="CBS_dom"/>
</dbReference>
<keyword evidence="12" id="KW-1185">Reference proteome</keyword>
<feature type="transmembrane region" description="Helical" evidence="9">
    <location>
        <begin position="282"/>
        <end position="299"/>
    </location>
</feature>
<dbReference type="PANTHER" id="PTHR45711:SF9">
    <property type="entry name" value="ANION_PROTON EXCHANGE TRANSPORTER GEF1"/>
    <property type="match status" value="1"/>
</dbReference>
<dbReference type="Gene3D" id="3.10.580.10">
    <property type="entry name" value="CBS-domain"/>
    <property type="match status" value="1"/>
</dbReference>
<keyword evidence="2 9" id="KW-0813">Transport</keyword>
<dbReference type="PRINTS" id="PR00762">
    <property type="entry name" value="CLCHANNEL"/>
</dbReference>
<gene>
    <name evidence="11" type="ORF">PACTADRAFT_40186</name>
</gene>
<evidence type="ECO:0000256" key="6">
    <source>
        <dbReference type="ARBA" id="ARBA00023136"/>
    </source>
</evidence>
<keyword evidence="5 9" id="KW-0406">Ion transport</keyword>
<dbReference type="Pfam" id="PF00654">
    <property type="entry name" value="Voltage_CLC"/>
    <property type="match status" value="1"/>
</dbReference>
<dbReference type="Pfam" id="PF00571">
    <property type="entry name" value="CBS"/>
    <property type="match status" value="1"/>
</dbReference>
<evidence type="ECO:0000256" key="7">
    <source>
        <dbReference type="ARBA" id="ARBA00023214"/>
    </source>
</evidence>
<evidence type="ECO:0000256" key="1">
    <source>
        <dbReference type="ARBA" id="ARBA00004141"/>
    </source>
</evidence>
<dbReference type="AlphaFoldDB" id="A0A1E4TY68"/>
<dbReference type="GO" id="GO:0000324">
    <property type="term" value="C:fungal-type vacuole"/>
    <property type="evidence" value="ECO:0007669"/>
    <property type="project" value="EnsemblFungi"/>
</dbReference>
<name>A0A1E4TY68_PACTA</name>
<dbReference type="PANTHER" id="PTHR45711">
    <property type="entry name" value="CHLORIDE CHANNEL PROTEIN"/>
    <property type="match status" value="1"/>
</dbReference>
<dbReference type="PROSITE" id="PS51371">
    <property type="entry name" value="CBS"/>
    <property type="match status" value="2"/>
</dbReference>
<sequence>MYTLSGTGWKSKLAGDGKYFKKIQKFNDFKTVDWVDDVITENKKQLTIDDKHKNINGKNVVLLKYPILGRFLFSCQSWLLLTLIGIVVGLIAASLNIITQFLADIKTGHCKEHFYLNKSFCCWGEDLEKCQAWTSWSNLSILNYFYFVAISILFGLLAAVLVKNFAPTAAGSGISEIKVIVSGFTMDGFLSWWTLLIKSLGLPLAIASGLSVGKEGPSVHYAACVGNCFPELFDRFKSSYSNTRHFLTAASAAGVAVAFGSPMGGVLFSIEEISSVFALSTMWRSYFCCLVSTGVLRAVNSFRTGQLVMFEVRYDQNWYFFEIPFFIILGIFGGIYGITISKFNIQWVSFRQRFLKNYAIREVVLLTFFSSLICYFNEFLRLDMTEGMEILFHECGSSGEEWSHHICNYDKGQLKLFISLLYATILRMFLVVISYGCKVPCGIFVPSMAAGATFGRAIGIIVLKLYEKYPDSFFFKSCEGNEHCIIPGTFAFLGAGATLSGITHLTVTVVVIMFELTGALRYIIPTMIVVAVTKIINDNFGSGGGIADKMIKFNGLPFIDNKEDHIFNLPAVRAMCDKIVVLPVNELSYSDLEAILMETDFSTFPIVESINKPILIGSIGRTELLYCIENTREQAVGDLSRESKLSENDSIEPLISFEQFVNFAPITINVNISLETTMDMFHKIGPKIIFVEDDGLLAGLITRKDIIQFEIYLEFLKNEDRNDINNNNNNNNNNNSTTTFDIENMPIRDVEQQIWNFFCVTGDFIKKNLRKITGERIGRRYLRLENDE</sequence>
<feature type="domain" description="CBS" evidence="10">
    <location>
        <begin position="575"/>
        <end position="636"/>
    </location>
</feature>
<evidence type="ECO:0000313" key="11">
    <source>
        <dbReference type="EMBL" id="ODV96703.1"/>
    </source>
</evidence>
<keyword evidence="3 9" id="KW-0812">Transmembrane</keyword>
<dbReference type="FunFam" id="1.10.3080.10:FF:000011">
    <property type="entry name" value="Chloride channel protein"/>
    <property type="match status" value="1"/>
</dbReference>
<keyword evidence="6 9" id="KW-0472">Membrane</keyword>
<protein>
    <recommendedName>
        <fullName evidence="9">Chloride channel protein</fullName>
    </recommendedName>
</protein>
<dbReference type="GO" id="GO:0006878">
    <property type="term" value="P:intracellular copper ion homeostasis"/>
    <property type="evidence" value="ECO:0007669"/>
    <property type="project" value="EnsemblFungi"/>
</dbReference>
<proteinExistence type="inferred from homology"/>
<feature type="transmembrane region" description="Helical" evidence="9">
    <location>
        <begin position="358"/>
        <end position="376"/>
    </location>
</feature>
<evidence type="ECO:0000259" key="10">
    <source>
        <dbReference type="PROSITE" id="PS51371"/>
    </source>
</evidence>
<evidence type="ECO:0000313" key="12">
    <source>
        <dbReference type="Proteomes" id="UP000094236"/>
    </source>
</evidence>
<dbReference type="InterPro" id="IPR001807">
    <property type="entry name" value="ClC"/>
</dbReference>
<feature type="transmembrane region" description="Helical" evidence="9">
    <location>
        <begin position="246"/>
        <end position="270"/>
    </location>
</feature>
<dbReference type="SUPFAM" id="SSF81340">
    <property type="entry name" value="Clc chloride channel"/>
    <property type="match status" value="1"/>
</dbReference>
<feature type="transmembrane region" description="Helical" evidence="9">
    <location>
        <begin position="416"/>
        <end position="436"/>
    </location>
</feature>
<dbReference type="GO" id="GO:0005783">
    <property type="term" value="C:endoplasmic reticulum"/>
    <property type="evidence" value="ECO:0007669"/>
    <property type="project" value="EnsemblFungi"/>
</dbReference>
<evidence type="ECO:0000256" key="2">
    <source>
        <dbReference type="ARBA" id="ARBA00022448"/>
    </source>
</evidence>
<dbReference type="CDD" id="cd04591">
    <property type="entry name" value="CBS_pair_voltage-gated_CLC_euk_bac"/>
    <property type="match status" value="1"/>
</dbReference>
<evidence type="ECO:0000256" key="8">
    <source>
        <dbReference type="PROSITE-ProRule" id="PRU00703"/>
    </source>
</evidence>
<dbReference type="CDD" id="cd03684">
    <property type="entry name" value="ClC_3_like"/>
    <property type="match status" value="1"/>
</dbReference>
<comment type="caution">
    <text evidence="9">Lacks conserved residue(s) required for the propagation of feature annotation.</text>
</comment>
<accession>A0A1E4TY68</accession>
<reference evidence="12" key="1">
    <citation type="submission" date="2016-05" db="EMBL/GenBank/DDBJ databases">
        <title>Comparative genomics of biotechnologically important yeasts.</title>
        <authorList>
            <consortium name="DOE Joint Genome Institute"/>
            <person name="Riley R."/>
            <person name="Haridas S."/>
            <person name="Wolfe K.H."/>
            <person name="Lopes M.R."/>
            <person name="Hittinger C.T."/>
            <person name="Goker M."/>
            <person name="Salamov A."/>
            <person name="Wisecaver J."/>
            <person name="Long T.M."/>
            <person name="Aerts A.L."/>
            <person name="Barry K."/>
            <person name="Choi C."/>
            <person name="Clum A."/>
            <person name="Coughlan A.Y."/>
            <person name="Deshpande S."/>
            <person name="Douglass A.P."/>
            <person name="Hanson S.J."/>
            <person name="Klenk H.-P."/>
            <person name="Labutti K."/>
            <person name="Lapidus A."/>
            <person name="Lindquist E."/>
            <person name="Lipzen A."/>
            <person name="Meier-Kolthoff J.P."/>
            <person name="Ohm R.A."/>
            <person name="Otillar R.P."/>
            <person name="Pangilinan J."/>
            <person name="Peng Y."/>
            <person name="Rokas A."/>
            <person name="Rosa C.A."/>
            <person name="Scheuner C."/>
            <person name="Sibirny A.A."/>
            <person name="Slot J.C."/>
            <person name="Stielow J.B."/>
            <person name="Sun H."/>
            <person name="Kurtzman C.P."/>
            <person name="Blackwell M."/>
            <person name="Grigoriev I.V."/>
            <person name="Jeffries T.W."/>
        </authorList>
    </citation>
    <scope>NUCLEOTIDE SEQUENCE [LARGE SCALE GENOMIC DNA]</scope>
    <source>
        <strain evidence="12">NRRL Y-2460</strain>
    </source>
</reference>
<dbReference type="GO" id="GO:0005247">
    <property type="term" value="F:voltage-gated chloride channel activity"/>
    <property type="evidence" value="ECO:0007669"/>
    <property type="project" value="EnsemblFungi"/>
</dbReference>
<dbReference type="SUPFAM" id="SSF54631">
    <property type="entry name" value="CBS-domain pair"/>
    <property type="match status" value="1"/>
</dbReference>
<comment type="similarity">
    <text evidence="9">Belongs to the chloride channel (TC 2.A.49) family.</text>
</comment>
<feature type="transmembrane region" description="Helical" evidence="9">
    <location>
        <begin position="484"/>
        <end position="513"/>
    </location>
</feature>
<keyword evidence="4 9" id="KW-1133">Transmembrane helix</keyword>
<dbReference type="InterPro" id="IPR014743">
    <property type="entry name" value="Cl-channel_core"/>
</dbReference>
<evidence type="ECO:0000256" key="3">
    <source>
        <dbReference type="ARBA" id="ARBA00022692"/>
    </source>
</evidence>
<feature type="transmembrane region" description="Helical" evidence="9">
    <location>
        <begin position="78"/>
        <end position="98"/>
    </location>
</feature>
<feature type="transmembrane region" description="Helical" evidence="9">
    <location>
        <begin position="319"/>
        <end position="338"/>
    </location>
</feature>
<dbReference type="GO" id="GO:0005886">
    <property type="term" value="C:plasma membrane"/>
    <property type="evidence" value="ECO:0007669"/>
    <property type="project" value="EnsemblFungi"/>
</dbReference>
<keyword evidence="7 9" id="KW-0868">Chloride</keyword>
<dbReference type="Proteomes" id="UP000094236">
    <property type="component" value="Unassembled WGS sequence"/>
</dbReference>
<feature type="domain" description="CBS" evidence="10">
    <location>
        <begin position="661"/>
        <end position="721"/>
    </location>
</feature>
<dbReference type="GO" id="GO:0034756">
    <property type="term" value="P:regulation of iron ion transport"/>
    <property type="evidence" value="ECO:0007669"/>
    <property type="project" value="EnsemblFungi"/>
</dbReference>
<comment type="subcellular location">
    <subcellularLocation>
        <location evidence="1 9">Membrane</location>
        <topology evidence="1 9">Multi-pass membrane protein</topology>
    </subcellularLocation>
</comment>
<keyword evidence="8" id="KW-0129">CBS domain</keyword>
<dbReference type="EMBL" id="KV454012">
    <property type="protein sequence ID" value="ODV96703.1"/>
    <property type="molecule type" value="Genomic_DNA"/>
</dbReference>
<dbReference type="GO" id="GO:0005769">
    <property type="term" value="C:early endosome"/>
    <property type="evidence" value="ECO:0007669"/>
    <property type="project" value="TreeGrafter"/>
</dbReference>
<dbReference type="InterPro" id="IPR046342">
    <property type="entry name" value="CBS_dom_sf"/>
</dbReference>
<evidence type="ECO:0000256" key="4">
    <source>
        <dbReference type="ARBA" id="ARBA00022989"/>
    </source>
</evidence>
<evidence type="ECO:0000256" key="5">
    <source>
        <dbReference type="ARBA" id="ARBA00023065"/>
    </source>
</evidence>
<dbReference type="OrthoDB" id="44789at2759"/>
<feature type="transmembrane region" description="Helical" evidence="9">
    <location>
        <begin position="442"/>
        <end position="463"/>
    </location>
</feature>
<dbReference type="Gene3D" id="1.10.3080.10">
    <property type="entry name" value="Clc chloride channel"/>
    <property type="match status" value="1"/>
</dbReference>
<dbReference type="GO" id="GO:0006879">
    <property type="term" value="P:intracellular iron ion homeostasis"/>
    <property type="evidence" value="ECO:0007669"/>
    <property type="project" value="EnsemblFungi"/>
</dbReference>
<evidence type="ECO:0000256" key="9">
    <source>
        <dbReference type="RuleBase" id="RU361221"/>
    </source>
</evidence>
<feature type="transmembrane region" description="Helical" evidence="9">
    <location>
        <begin position="144"/>
        <end position="162"/>
    </location>
</feature>